<keyword evidence="2" id="KW-1185">Reference proteome</keyword>
<accession>A0ABM7M0P6</accession>
<gene>
    <name evidence="1" type="ORF">Aiant_58320</name>
</gene>
<proteinExistence type="predicted"/>
<name>A0ABM7M0P6_9ACTN</name>
<organism evidence="1 2">
    <name type="scientific">Actinoplanes ianthinogenes</name>
    <dbReference type="NCBI Taxonomy" id="122358"/>
    <lineage>
        <taxon>Bacteria</taxon>
        <taxon>Bacillati</taxon>
        <taxon>Actinomycetota</taxon>
        <taxon>Actinomycetes</taxon>
        <taxon>Micromonosporales</taxon>
        <taxon>Micromonosporaceae</taxon>
        <taxon>Actinoplanes</taxon>
    </lineage>
</organism>
<reference evidence="1 2" key="1">
    <citation type="submission" date="2020-08" db="EMBL/GenBank/DDBJ databases">
        <title>Whole genome shotgun sequence of Actinoplanes ianthinogenes NBRC 13996.</title>
        <authorList>
            <person name="Komaki H."/>
            <person name="Tamura T."/>
        </authorList>
    </citation>
    <scope>NUCLEOTIDE SEQUENCE [LARGE SCALE GENOMIC DNA]</scope>
    <source>
        <strain evidence="1 2">NBRC 13996</strain>
    </source>
</reference>
<sequence length="183" mass="20730">MKLGTPANYYVRVRFAGWEDTAERSALYRGVYTVILNEGPDITFVDDLTRYGPPWLASSLPPEEDGDLVDPDMVRLLELLQARYVVTPHDTLAGQTERFARPWPIEENDQAVVFYVSHAESAALLAELEALADSELGNRFPAARRDQMLDNPVIRFIEDRILTSPCLRPRDVERFGLSQRPAP</sequence>
<protein>
    <submittedName>
        <fullName evidence="1">Uncharacterized protein</fullName>
    </submittedName>
</protein>
<evidence type="ECO:0000313" key="1">
    <source>
        <dbReference type="EMBL" id="BCJ45175.1"/>
    </source>
</evidence>
<dbReference type="RefSeq" id="WP_189334776.1">
    <property type="nucleotide sequence ID" value="NZ_AP023356.1"/>
</dbReference>
<dbReference type="Proteomes" id="UP000676967">
    <property type="component" value="Chromosome"/>
</dbReference>
<dbReference type="EMBL" id="AP023356">
    <property type="protein sequence ID" value="BCJ45175.1"/>
    <property type="molecule type" value="Genomic_DNA"/>
</dbReference>
<evidence type="ECO:0000313" key="2">
    <source>
        <dbReference type="Proteomes" id="UP000676967"/>
    </source>
</evidence>